<evidence type="ECO:0000256" key="1">
    <source>
        <dbReference type="SAM" id="MobiDB-lite"/>
    </source>
</evidence>
<reference evidence="2" key="1">
    <citation type="submission" date="2023-03" db="EMBL/GenBank/DDBJ databases">
        <title>Massive genome expansion in bonnet fungi (Mycena s.s.) driven by repeated elements and novel gene families across ecological guilds.</title>
        <authorList>
            <consortium name="Lawrence Berkeley National Laboratory"/>
            <person name="Harder C.B."/>
            <person name="Miyauchi S."/>
            <person name="Viragh M."/>
            <person name="Kuo A."/>
            <person name="Thoen E."/>
            <person name="Andreopoulos B."/>
            <person name="Lu D."/>
            <person name="Skrede I."/>
            <person name="Drula E."/>
            <person name="Henrissat B."/>
            <person name="Morin E."/>
            <person name="Kohler A."/>
            <person name="Barry K."/>
            <person name="LaButti K."/>
            <person name="Morin E."/>
            <person name="Salamov A."/>
            <person name="Lipzen A."/>
            <person name="Mereny Z."/>
            <person name="Hegedus B."/>
            <person name="Baldrian P."/>
            <person name="Stursova M."/>
            <person name="Weitz H."/>
            <person name="Taylor A."/>
            <person name="Grigoriev I.V."/>
            <person name="Nagy L.G."/>
            <person name="Martin F."/>
            <person name="Kauserud H."/>
        </authorList>
    </citation>
    <scope>NUCLEOTIDE SEQUENCE</scope>
    <source>
        <strain evidence="2">CBHHK182m</strain>
    </source>
</reference>
<feature type="compositionally biased region" description="Polar residues" evidence="1">
    <location>
        <begin position="130"/>
        <end position="145"/>
    </location>
</feature>
<keyword evidence="3" id="KW-1185">Reference proteome</keyword>
<accession>A0AAD7NN82</accession>
<dbReference type="EMBL" id="JARKIB010000021">
    <property type="protein sequence ID" value="KAJ7767778.1"/>
    <property type="molecule type" value="Genomic_DNA"/>
</dbReference>
<proteinExistence type="predicted"/>
<feature type="region of interest" description="Disordered" evidence="1">
    <location>
        <begin position="95"/>
        <end position="145"/>
    </location>
</feature>
<sequence>MSVAAVVQPNRAEAKESGRVKKFLNKVAVKSFLRRKTVPPPDPKIETLSMHEFISRGWDIRLNEWRKQMYPSLTSTFHRLRPEEDAVAAWRIAVDDVAPKTKGKQREGGPDPPEIQVSAPRNDEVGGISSDASSTKGGQQMSGYADTATSVTSLGTHAAATEGLIIPAHPQVAETVAGPSGSK</sequence>
<organism evidence="2 3">
    <name type="scientific">Mycena metata</name>
    <dbReference type="NCBI Taxonomy" id="1033252"/>
    <lineage>
        <taxon>Eukaryota</taxon>
        <taxon>Fungi</taxon>
        <taxon>Dikarya</taxon>
        <taxon>Basidiomycota</taxon>
        <taxon>Agaricomycotina</taxon>
        <taxon>Agaricomycetes</taxon>
        <taxon>Agaricomycetidae</taxon>
        <taxon>Agaricales</taxon>
        <taxon>Marasmiineae</taxon>
        <taxon>Mycenaceae</taxon>
        <taxon>Mycena</taxon>
    </lineage>
</organism>
<gene>
    <name evidence="2" type="ORF">B0H16DRAFT_337296</name>
</gene>
<protein>
    <submittedName>
        <fullName evidence="2">Uncharacterized protein</fullName>
    </submittedName>
</protein>
<dbReference type="Proteomes" id="UP001215598">
    <property type="component" value="Unassembled WGS sequence"/>
</dbReference>
<dbReference type="AlphaFoldDB" id="A0AAD7NN82"/>
<evidence type="ECO:0000313" key="2">
    <source>
        <dbReference type="EMBL" id="KAJ7767778.1"/>
    </source>
</evidence>
<evidence type="ECO:0000313" key="3">
    <source>
        <dbReference type="Proteomes" id="UP001215598"/>
    </source>
</evidence>
<name>A0AAD7NN82_9AGAR</name>
<feature type="compositionally biased region" description="Basic and acidic residues" evidence="1">
    <location>
        <begin position="95"/>
        <end position="109"/>
    </location>
</feature>
<comment type="caution">
    <text evidence="2">The sequence shown here is derived from an EMBL/GenBank/DDBJ whole genome shotgun (WGS) entry which is preliminary data.</text>
</comment>